<reference evidence="10" key="1">
    <citation type="submission" date="2018-05" db="EMBL/GenBank/DDBJ databases">
        <authorList>
            <person name="Du Z."/>
            <person name="Wang X."/>
        </authorList>
    </citation>
    <scope>NUCLEOTIDE SEQUENCE [LARGE SCALE GENOMIC DNA]</scope>
    <source>
        <strain evidence="10">WDS4C29</strain>
    </source>
</reference>
<proteinExistence type="predicted"/>
<evidence type="ECO:0000256" key="7">
    <source>
        <dbReference type="SAM" id="SignalP"/>
    </source>
</evidence>
<evidence type="ECO:0000256" key="2">
    <source>
        <dbReference type="ARBA" id="ARBA00022617"/>
    </source>
</evidence>
<dbReference type="PANTHER" id="PTHR11961">
    <property type="entry name" value="CYTOCHROME C"/>
    <property type="match status" value="1"/>
</dbReference>
<sequence>MKTRTLTIFAAATLGTAAIAEGHATGDPAAGEQAFRQCASCHMIVDDAGETIARGGRVGPNLYGLVGRQRGSVEDFRYSDLLIAAGEVEDNSAWDEESFVAYVQNPTGWLTEFTGESGRGKMTYMVRKEEDAVNIWAYLASVGPDPESM</sequence>
<dbReference type="GO" id="GO:0046872">
    <property type="term" value="F:metal ion binding"/>
    <property type="evidence" value="ECO:0007669"/>
    <property type="project" value="UniProtKB-KW"/>
</dbReference>
<dbReference type="InterPro" id="IPR036909">
    <property type="entry name" value="Cyt_c-like_dom_sf"/>
</dbReference>
<protein>
    <submittedName>
        <fullName evidence="9">Cytochrome C</fullName>
    </submittedName>
</protein>
<evidence type="ECO:0000256" key="1">
    <source>
        <dbReference type="ARBA" id="ARBA00022448"/>
    </source>
</evidence>
<dbReference type="RefSeq" id="WP_109389820.1">
    <property type="nucleotide sequence ID" value="NZ_QETF01000022.1"/>
</dbReference>
<keyword evidence="3 6" id="KW-0479">Metal-binding</keyword>
<accession>A0A2V1P214</accession>
<dbReference type="GO" id="GO:0009055">
    <property type="term" value="F:electron transfer activity"/>
    <property type="evidence" value="ECO:0007669"/>
    <property type="project" value="InterPro"/>
</dbReference>
<evidence type="ECO:0000313" key="9">
    <source>
        <dbReference type="EMBL" id="PWG15810.1"/>
    </source>
</evidence>
<keyword evidence="4" id="KW-0249">Electron transport</keyword>
<dbReference type="Gene3D" id="1.10.760.10">
    <property type="entry name" value="Cytochrome c-like domain"/>
    <property type="match status" value="1"/>
</dbReference>
<keyword evidence="7" id="KW-0732">Signal</keyword>
<evidence type="ECO:0000256" key="6">
    <source>
        <dbReference type="PROSITE-ProRule" id="PRU00433"/>
    </source>
</evidence>
<dbReference type="Proteomes" id="UP000245293">
    <property type="component" value="Unassembled WGS sequence"/>
</dbReference>
<feature type="domain" description="Cytochrome c" evidence="8">
    <location>
        <begin position="26"/>
        <end position="143"/>
    </location>
</feature>
<dbReference type="InterPro" id="IPR002327">
    <property type="entry name" value="Cyt_c_1A/1B"/>
</dbReference>
<name>A0A2V1P214_9RHOB</name>
<dbReference type="GO" id="GO:0020037">
    <property type="term" value="F:heme binding"/>
    <property type="evidence" value="ECO:0007669"/>
    <property type="project" value="InterPro"/>
</dbReference>
<dbReference type="AlphaFoldDB" id="A0A2V1P214"/>
<comment type="caution">
    <text evidence="9">The sequence shown here is derived from an EMBL/GenBank/DDBJ whole genome shotgun (WGS) entry which is preliminary data.</text>
</comment>
<keyword evidence="1" id="KW-0813">Transport</keyword>
<gene>
    <name evidence="9" type="ORF">DFK10_14860</name>
</gene>
<dbReference type="EMBL" id="QETF01000022">
    <property type="protein sequence ID" value="PWG15810.1"/>
    <property type="molecule type" value="Genomic_DNA"/>
</dbReference>
<feature type="signal peptide" evidence="7">
    <location>
        <begin position="1"/>
        <end position="20"/>
    </location>
</feature>
<dbReference type="PROSITE" id="PS51007">
    <property type="entry name" value="CYTC"/>
    <property type="match status" value="1"/>
</dbReference>
<evidence type="ECO:0000313" key="10">
    <source>
        <dbReference type="Proteomes" id="UP000245293"/>
    </source>
</evidence>
<dbReference type="SUPFAM" id="SSF46626">
    <property type="entry name" value="Cytochrome c"/>
    <property type="match status" value="1"/>
</dbReference>
<dbReference type="OrthoDB" id="9805828at2"/>
<keyword evidence="10" id="KW-1185">Reference proteome</keyword>
<organism evidence="9 10">
    <name type="scientific">Salibaculum griseiflavum</name>
    <dbReference type="NCBI Taxonomy" id="1914409"/>
    <lineage>
        <taxon>Bacteria</taxon>
        <taxon>Pseudomonadati</taxon>
        <taxon>Pseudomonadota</taxon>
        <taxon>Alphaproteobacteria</taxon>
        <taxon>Rhodobacterales</taxon>
        <taxon>Roseobacteraceae</taxon>
        <taxon>Salibaculum</taxon>
    </lineage>
</organism>
<evidence type="ECO:0000256" key="4">
    <source>
        <dbReference type="ARBA" id="ARBA00022982"/>
    </source>
</evidence>
<dbReference type="InterPro" id="IPR009056">
    <property type="entry name" value="Cyt_c-like_dom"/>
</dbReference>
<keyword evidence="5 6" id="KW-0408">Iron</keyword>
<feature type="chain" id="PRO_5016079765" evidence="7">
    <location>
        <begin position="21"/>
        <end position="149"/>
    </location>
</feature>
<evidence type="ECO:0000256" key="3">
    <source>
        <dbReference type="ARBA" id="ARBA00022723"/>
    </source>
</evidence>
<evidence type="ECO:0000259" key="8">
    <source>
        <dbReference type="PROSITE" id="PS51007"/>
    </source>
</evidence>
<evidence type="ECO:0000256" key="5">
    <source>
        <dbReference type="ARBA" id="ARBA00023004"/>
    </source>
</evidence>
<keyword evidence="2 6" id="KW-0349">Heme</keyword>